<evidence type="ECO:0000256" key="1">
    <source>
        <dbReference type="SAM" id="Phobius"/>
    </source>
</evidence>
<accession>A0A1J5SKH0</accession>
<feature type="transmembrane region" description="Helical" evidence="1">
    <location>
        <begin position="20"/>
        <end position="42"/>
    </location>
</feature>
<dbReference type="Pfam" id="PF06580">
    <property type="entry name" value="His_kinase"/>
    <property type="match status" value="1"/>
</dbReference>
<organism evidence="3">
    <name type="scientific">mine drainage metagenome</name>
    <dbReference type="NCBI Taxonomy" id="410659"/>
    <lineage>
        <taxon>unclassified sequences</taxon>
        <taxon>metagenomes</taxon>
        <taxon>ecological metagenomes</taxon>
    </lineage>
</organism>
<keyword evidence="3" id="KW-0808">Transferase</keyword>
<reference evidence="3" key="1">
    <citation type="submission" date="2016-10" db="EMBL/GenBank/DDBJ databases">
        <title>Sequence of Gallionella enrichment culture.</title>
        <authorList>
            <person name="Poehlein A."/>
            <person name="Muehling M."/>
            <person name="Daniel R."/>
        </authorList>
    </citation>
    <scope>NUCLEOTIDE SEQUENCE</scope>
</reference>
<dbReference type="InterPro" id="IPR050640">
    <property type="entry name" value="Bact_2-comp_sensor_kinase"/>
</dbReference>
<gene>
    <name evidence="3" type="primary">ypdA_4</name>
    <name evidence="3" type="ORF">GALL_89290</name>
</gene>
<dbReference type="SUPFAM" id="SSF55874">
    <property type="entry name" value="ATPase domain of HSP90 chaperone/DNA topoisomerase II/histidine kinase"/>
    <property type="match status" value="1"/>
</dbReference>
<dbReference type="InterPro" id="IPR010559">
    <property type="entry name" value="Sig_transdc_His_kin_internal"/>
</dbReference>
<proteinExistence type="predicted"/>
<keyword evidence="3" id="KW-0418">Kinase</keyword>
<dbReference type="InterPro" id="IPR036890">
    <property type="entry name" value="HATPase_C_sf"/>
</dbReference>
<feature type="transmembrane region" description="Helical" evidence="1">
    <location>
        <begin position="82"/>
        <end position="100"/>
    </location>
</feature>
<dbReference type="GO" id="GO:0016020">
    <property type="term" value="C:membrane"/>
    <property type="evidence" value="ECO:0007669"/>
    <property type="project" value="InterPro"/>
</dbReference>
<evidence type="ECO:0000259" key="2">
    <source>
        <dbReference type="Pfam" id="PF06580"/>
    </source>
</evidence>
<sequence>MPETRSINQNIPPKLLPNFVNLGTVLRIVLLANGIALLGLVSQATSPSNLLSNLLQGSALLQPVLLTSLLLLYGLNPVLGRIAYWQGMLAVSAVVAAVTLSIDLLGGDLFSGAGFGAFRYVRHALIAIAFALTLLYYFRLRAEALSPARHEARLQALQARIRPHFLFNTINAVLSIMRTDPKRAEIALEDMADLFRMAMTDQNELVALSKEVELARQYLAIEELRLGERLQVRWDMQDMPADALIPPLILQPLLENAVYHGIEPLPEGGVIDVRLYRNNDGLNMEVSNPAIRQATTRTAGNKMALSNIRERLDLLFDVEAKYQVETGADRYIVHILIPYVTIKAQSEI</sequence>
<name>A0A1J5SKH0_9ZZZZ</name>
<dbReference type="Gene3D" id="3.30.565.10">
    <property type="entry name" value="Histidine kinase-like ATPase, C-terminal domain"/>
    <property type="match status" value="1"/>
</dbReference>
<feature type="domain" description="Signal transduction histidine kinase internal region" evidence="2">
    <location>
        <begin position="152"/>
        <end position="230"/>
    </location>
</feature>
<dbReference type="EMBL" id="MLJW01000029">
    <property type="protein sequence ID" value="OIR08935.1"/>
    <property type="molecule type" value="Genomic_DNA"/>
</dbReference>
<dbReference type="GO" id="GO:0000155">
    <property type="term" value="F:phosphorelay sensor kinase activity"/>
    <property type="evidence" value="ECO:0007669"/>
    <property type="project" value="InterPro"/>
</dbReference>
<feature type="transmembrane region" description="Helical" evidence="1">
    <location>
        <begin position="120"/>
        <end position="138"/>
    </location>
</feature>
<keyword evidence="1" id="KW-1133">Transmembrane helix</keyword>
<keyword evidence="1" id="KW-0472">Membrane</keyword>
<keyword evidence="1" id="KW-0812">Transmembrane</keyword>
<dbReference type="AlphaFoldDB" id="A0A1J5SKH0"/>
<dbReference type="PANTHER" id="PTHR34220">
    <property type="entry name" value="SENSOR HISTIDINE KINASE YPDA"/>
    <property type="match status" value="1"/>
</dbReference>
<feature type="transmembrane region" description="Helical" evidence="1">
    <location>
        <begin position="54"/>
        <end position="75"/>
    </location>
</feature>
<dbReference type="EC" id="2.7.13.3" evidence="3"/>
<dbReference type="PANTHER" id="PTHR34220:SF7">
    <property type="entry name" value="SENSOR HISTIDINE KINASE YPDA"/>
    <property type="match status" value="1"/>
</dbReference>
<protein>
    <submittedName>
        <fullName evidence="3">Sensor histidine kinase YpdA</fullName>
        <ecNumber evidence="3">2.7.13.3</ecNumber>
    </submittedName>
</protein>
<comment type="caution">
    <text evidence="3">The sequence shown here is derived from an EMBL/GenBank/DDBJ whole genome shotgun (WGS) entry which is preliminary data.</text>
</comment>
<evidence type="ECO:0000313" key="3">
    <source>
        <dbReference type="EMBL" id="OIR08935.1"/>
    </source>
</evidence>